<organism evidence="2 3">
    <name type="scientific">Streblomastix strix</name>
    <dbReference type="NCBI Taxonomy" id="222440"/>
    <lineage>
        <taxon>Eukaryota</taxon>
        <taxon>Metamonada</taxon>
        <taxon>Preaxostyla</taxon>
        <taxon>Oxymonadida</taxon>
        <taxon>Streblomastigidae</taxon>
        <taxon>Streblomastix</taxon>
    </lineage>
</organism>
<reference evidence="2 3" key="1">
    <citation type="submission" date="2019-03" db="EMBL/GenBank/DDBJ databases">
        <title>Single cell metagenomics reveals metabolic interactions within the superorganism composed of flagellate Streblomastix strix and complex community of Bacteroidetes bacteria on its surface.</title>
        <authorList>
            <person name="Treitli S.C."/>
            <person name="Kolisko M."/>
            <person name="Husnik F."/>
            <person name="Keeling P."/>
            <person name="Hampl V."/>
        </authorList>
    </citation>
    <scope>NUCLEOTIDE SEQUENCE [LARGE SCALE GENOMIC DNA]</scope>
    <source>
        <strain evidence="2">ST1C</strain>
    </source>
</reference>
<evidence type="ECO:0000256" key="1">
    <source>
        <dbReference type="SAM" id="MobiDB-lite"/>
    </source>
</evidence>
<dbReference type="EMBL" id="SNRW01024869">
    <property type="protein sequence ID" value="KAA6361936.1"/>
    <property type="molecule type" value="Genomic_DNA"/>
</dbReference>
<feature type="compositionally biased region" description="Low complexity" evidence="1">
    <location>
        <begin position="52"/>
        <end position="66"/>
    </location>
</feature>
<proteinExistence type="predicted"/>
<comment type="caution">
    <text evidence="2">The sequence shown here is derived from an EMBL/GenBank/DDBJ whole genome shotgun (WGS) entry which is preliminary data.</text>
</comment>
<evidence type="ECO:0000313" key="2">
    <source>
        <dbReference type="EMBL" id="KAA6361936.1"/>
    </source>
</evidence>
<dbReference type="AlphaFoldDB" id="A0A5J4TTT2"/>
<feature type="region of interest" description="Disordered" evidence="1">
    <location>
        <begin position="1"/>
        <end position="104"/>
    </location>
</feature>
<dbReference type="Proteomes" id="UP000324800">
    <property type="component" value="Unassembled WGS sequence"/>
</dbReference>
<name>A0A5J4TTT2_9EUKA</name>
<feature type="compositionally biased region" description="Basic and acidic residues" evidence="1">
    <location>
        <begin position="21"/>
        <end position="45"/>
    </location>
</feature>
<protein>
    <submittedName>
        <fullName evidence="2">Uncharacterized protein</fullName>
    </submittedName>
</protein>
<gene>
    <name evidence="2" type="ORF">EZS28_042537</name>
</gene>
<feature type="compositionally biased region" description="Polar residues" evidence="1">
    <location>
        <begin position="67"/>
        <end position="82"/>
    </location>
</feature>
<accession>A0A5J4TTT2</accession>
<sequence>MQVVEKEYYQQEEEQGISESDSDKGKEQKLDDQKIKNGKIKDLQNKNRTHFGQQDQVTFQDSQQGQRFSPNTTQDSLGNSALQKDYEDDETKPSYCNVEKDDYT</sequence>
<evidence type="ECO:0000313" key="3">
    <source>
        <dbReference type="Proteomes" id="UP000324800"/>
    </source>
</evidence>